<dbReference type="AlphaFoldDB" id="A0A140IMW4"/>
<dbReference type="Gene3D" id="3.10.28.10">
    <property type="entry name" value="Homing endonucleases"/>
    <property type="match status" value="2"/>
</dbReference>
<name>A0A140IMW4_9PEZI</name>
<dbReference type="GO" id="GO:0004519">
    <property type="term" value="F:endonuclease activity"/>
    <property type="evidence" value="ECO:0007669"/>
    <property type="project" value="UniProtKB-KW"/>
</dbReference>
<sequence>MLVGISEAIRSLSTCLLLITRSHVLYSLYTMMTDSDSQLATIEDTTNSNNGSPKANGDSAENKKFNEWLAGLIDGEGCFQLSKQGYASLEIVMELRDKHCLYQIKDKFGGSVKLRAGVNHLRYRLHHKAGILNLINAVNGLIRNPVRILQLAKICDKYGINLIDPQPLTFNSGWFAGFFDSDGSIYMNELSGQLFITVSQKNRFLLDALVELYGGTIYVMVKQGAFKYTVFKKDDILSLVNNYFSVNPSRSEKRVRLNKVEKFYELRRLHAHAATPNSVLGKVWKNFQVKWNEVVKK</sequence>
<reference evidence="2" key="1">
    <citation type="journal article" date="2016" name="Genome Announc.">
        <title>Complete Mitochondrial Genome Sequence of the Pezizomycete Pyronema confluens.</title>
        <authorList>
            <person name="Nowrousian M."/>
        </authorList>
    </citation>
    <scope>NUCLEOTIDE SEQUENCE</scope>
    <source>
        <strain evidence="2">CBS 100304</strain>
    </source>
</reference>
<proteinExistence type="predicted"/>
<keyword evidence="2" id="KW-0378">Hydrolase</keyword>
<evidence type="ECO:0000313" key="2">
    <source>
        <dbReference type="EMBL" id="AMO66522.1"/>
    </source>
</evidence>
<dbReference type="InterPro" id="IPR004860">
    <property type="entry name" value="LAGLIDADG_dom"/>
</dbReference>
<feature type="domain" description="Homing endonuclease LAGLIDADG" evidence="1">
    <location>
        <begin position="176"/>
        <end position="263"/>
    </location>
</feature>
<dbReference type="GeneID" id="27074550"/>
<gene>
    <name evidence="2" type="ORF">AWR43_029</name>
</gene>
<organism evidence="2">
    <name type="scientific">Pyronema omphalodes</name>
    <dbReference type="NCBI Taxonomy" id="337075"/>
    <lineage>
        <taxon>Eukaryota</taxon>
        <taxon>Fungi</taxon>
        <taxon>Dikarya</taxon>
        <taxon>Ascomycota</taxon>
        <taxon>Pezizomycotina</taxon>
        <taxon>Pezizomycetes</taxon>
        <taxon>Pezizales</taxon>
        <taxon>Pyronemataceae</taxon>
        <taxon>Pyronema</taxon>
    </lineage>
</organism>
<dbReference type="SUPFAM" id="SSF55608">
    <property type="entry name" value="Homing endonucleases"/>
    <property type="match status" value="2"/>
</dbReference>
<keyword evidence="2" id="KW-0255">Endonuclease</keyword>
<dbReference type="RefSeq" id="YP_009240550.1">
    <property type="nucleotide sequence ID" value="NC_029745.1"/>
</dbReference>
<dbReference type="PANTHER" id="PTHR37520:SF1">
    <property type="entry name" value="INTRON-ENCODED DNA ENDONUCLEASE AI2A-RELATED"/>
    <property type="match status" value="1"/>
</dbReference>
<keyword evidence="2" id="KW-0540">Nuclease</keyword>
<feature type="domain" description="Homing endonuclease LAGLIDADG" evidence="1">
    <location>
        <begin position="69"/>
        <end position="139"/>
    </location>
</feature>
<accession>A0A140IMW4</accession>
<dbReference type="PANTHER" id="PTHR37520">
    <property type="entry name" value="INTRON-ENCODED DNA ENDONUCLEASE AI2A-RELATED"/>
    <property type="match status" value="1"/>
</dbReference>
<dbReference type="EMBL" id="KU707476">
    <property type="protein sequence ID" value="AMO66522.1"/>
    <property type="molecule type" value="Genomic_DNA"/>
</dbReference>
<dbReference type="InterPro" id="IPR027434">
    <property type="entry name" value="Homing_endonucl"/>
</dbReference>
<dbReference type="Pfam" id="PF00961">
    <property type="entry name" value="LAGLIDADG_1"/>
    <property type="match status" value="2"/>
</dbReference>
<protein>
    <submittedName>
        <fullName evidence="2">LAGLIDADG endonuclease</fullName>
    </submittedName>
</protein>
<geneLocation type="mitochondrion" evidence="2"/>
<keyword evidence="2" id="KW-0496">Mitochondrion</keyword>
<evidence type="ECO:0000259" key="1">
    <source>
        <dbReference type="Pfam" id="PF00961"/>
    </source>
</evidence>